<comment type="caution">
    <text evidence="4">Lacks conserved residue(s) required for the propagation of feature annotation.</text>
</comment>
<reference evidence="8 9" key="2">
    <citation type="journal article" date="2011" name="J. Bacteriol.">
        <title>Genomes of three methylotrophs from a single niche uncover genetic and metabolic divergence of Methylophilaceae.</title>
        <authorList>
            <person name="Lapidus A."/>
            <person name="Clum A."/>
            <person name="Labutti K."/>
            <person name="Kaluzhnaya M.G."/>
            <person name="Lim S."/>
            <person name="Beck D.A."/>
            <person name="Glavina Del Rio T."/>
            <person name="Nolan M."/>
            <person name="Mavromatis K."/>
            <person name="Huntemann M."/>
            <person name="Lucas S."/>
            <person name="Lidstrom M.E."/>
            <person name="Ivanova N."/>
            <person name="Chistoserdova L."/>
        </authorList>
    </citation>
    <scope>NUCLEOTIDE SEQUENCE [LARGE SCALE GENOMIC DNA]</scope>
    <source>
        <strain evidence="8 9">SIP3-4</strain>
    </source>
</reference>
<proteinExistence type="inferred from homology"/>
<feature type="signal peptide" evidence="4">
    <location>
        <begin position="1"/>
        <end position="42"/>
    </location>
</feature>
<feature type="chain" id="PRO_5009008668" description="LPS-assembly protein LptD" evidence="4">
    <location>
        <begin position="43"/>
        <end position="848"/>
    </location>
</feature>
<dbReference type="InterPro" id="IPR020889">
    <property type="entry name" value="LipoPS_assembly_LptD"/>
</dbReference>
<comment type="subcellular location">
    <subcellularLocation>
        <location evidence="4">Cell outer membrane</location>
    </subcellularLocation>
</comment>
<accession>C6X9K7</accession>
<comment type="function">
    <text evidence="4">Together with LptE, is involved in the assembly of lipopolysaccharide (LPS) at the surface of the outer membrane.</text>
</comment>
<dbReference type="AlphaFoldDB" id="C6X9K7"/>
<dbReference type="InterPro" id="IPR050218">
    <property type="entry name" value="LptD"/>
</dbReference>
<feature type="compositionally biased region" description="Polar residues" evidence="5">
    <location>
        <begin position="178"/>
        <end position="189"/>
    </location>
</feature>
<comment type="subunit">
    <text evidence="4">Component of the lipopolysaccharide transport and assembly complex. Interacts with LptE and LptA.</text>
</comment>
<dbReference type="GO" id="GO:1990351">
    <property type="term" value="C:transporter complex"/>
    <property type="evidence" value="ECO:0007669"/>
    <property type="project" value="TreeGrafter"/>
</dbReference>
<keyword evidence="1 4" id="KW-0732">Signal</keyword>
<dbReference type="Gene3D" id="2.60.450.10">
    <property type="entry name" value="Lipopolysaccharide (LPS) transport protein A like domain"/>
    <property type="match status" value="1"/>
</dbReference>
<evidence type="ECO:0000256" key="4">
    <source>
        <dbReference type="HAMAP-Rule" id="MF_01411"/>
    </source>
</evidence>
<evidence type="ECO:0000256" key="2">
    <source>
        <dbReference type="ARBA" id="ARBA00023136"/>
    </source>
</evidence>
<reference evidence="9" key="1">
    <citation type="submission" date="2009-07" db="EMBL/GenBank/DDBJ databases">
        <title>Complete sequence of chromosome of Methylovorus sp. SIP3-4.</title>
        <authorList>
            <person name="Lucas S."/>
            <person name="Copeland A."/>
            <person name="Lapidus A."/>
            <person name="Glavina del Rio T."/>
            <person name="Tice H."/>
            <person name="Bruce D."/>
            <person name="Goodwin L."/>
            <person name="Pitluck S."/>
            <person name="Clum A."/>
            <person name="Larimer F."/>
            <person name="Land M."/>
            <person name="Hauser L."/>
            <person name="Kyrpides N."/>
            <person name="Mikhailova N."/>
            <person name="Kayluzhnaya M."/>
            <person name="Chistoserdova L."/>
        </authorList>
    </citation>
    <scope>NUCLEOTIDE SEQUENCE [LARGE SCALE GENOMIC DNA]</scope>
    <source>
        <strain evidence="9">SIP3-4</strain>
    </source>
</reference>
<dbReference type="InterPro" id="IPR007543">
    <property type="entry name" value="LptD_C"/>
</dbReference>
<sequence length="848" mass="94588" precursor="true">MRFYHPITKSHPHFLRSPTIVKIRRLPFAVALICLNYSSVQAAETSELEQMGSAPLQTVGVTSQPGEVVIEGDKLQMNLGRKMKATGNASLHQQSQDVYGDVIEYDEQNEALHVLGNARIESGGGVVTGPELRMQLDENIGEMRDASFKLNNQFTGLPLAGAANLATTKTFADPNEGITDNSSQISSQNIDDKSTGSPGFQKRIGASRGDASAIFFEGQDKKRLTSARYTTCEVGKDDWYIKASELELDDYTKTATARNARVEFLNTPILYTPWISFSFLNQRKTGLLAPTFGTTSRSGFELLTPFYWNIAPNMDATVATRYLGTRGMQYQGEFRYMGETYSGIDNVEYLPSDASTGDTRYYARLKHDQQLGNGWSAGYNVEKVSDDKYFSELSTRITVTSRVNLPQGGYIRYADDVWKFDGIVQKYQTLESTSTTSSSASTRSYPYERLPQLTLTGNDDIGPFNANLYTQWSSFDRDSSKTRINLAADNQNLFTQVTGNRYTAYPSISLPMARPYGYITPKLGVHYTSYSLNNNTDWRIETDDGVTTQTGTFRSTNRTLPIASLDSGLYFDRQTRIVNNSYTQTLEPRLYYVYIPYRDQSMIPVFDSAEADLSMNTIFLENQFTGGDRINNANQLTLAVTSRMIDNSTGEQRLAATIGQRFYFADQKVGIPGANLRTGDSSDIVTALTAKLLTKWSLDTAWQFNTDRSRTTKANIGARYNPEPGKVLNIGYRYTEERLEQINLSSQWPLGNGWYGLGRWNYSLREDRPIEGLAGLEYNAGCWQARTVLQRVSTATANANYAFFIQLELGGLASIGSNPLTLLNRGIPGYTSTGLISDTVQQQPSSYE</sequence>
<dbReference type="GO" id="GO:0015920">
    <property type="term" value="P:lipopolysaccharide transport"/>
    <property type="evidence" value="ECO:0007669"/>
    <property type="project" value="InterPro"/>
</dbReference>
<feature type="domain" description="Organic solvent tolerance-like N-terminal" evidence="6">
    <location>
        <begin position="64"/>
        <end position="139"/>
    </location>
</feature>
<organism evidence="8 9">
    <name type="scientific">Methylovorus glucosotrophus (strain SIP3-4)</name>
    <dbReference type="NCBI Taxonomy" id="582744"/>
    <lineage>
        <taxon>Bacteria</taxon>
        <taxon>Pseudomonadati</taxon>
        <taxon>Pseudomonadota</taxon>
        <taxon>Betaproteobacteria</taxon>
        <taxon>Nitrosomonadales</taxon>
        <taxon>Methylophilaceae</taxon>
        <taxon>Methylovorus</taxon>
    </lineage>
</organism>
<dbReference type="eggNOG" id="COG1452">
    <property type="taxonomic scope" value="Bacteria"/>
</dbReference>
<feature type="domain" description="LptD C-terminal" evidence="7">
    <location>
        <begin position="359"/>
        <end position="754"/>
    </location>
</feature>
<dbReference type="EMBL" id="CP001674">
    <property type="protein sequence ID" value="ACT49827.1"/>
    <property type="molecule type" value="Genomic_DNA"/>
</dbReference>
<dbReference type="Pfam" id="PF04453">
    <property type="entry name" value="LptD"/>
    <property type="match status" value="1"/>
</dbReference>
<evidence type="ECO:0000259" key="6">
    <source>
        <dbReference type="Pfam" id="PF03968"/>
    </source>
</evidence>
<dbReference type="InterPro" id="IPR005653">
    <property type="entry name" value="OstA-like_N"/>
</dbReference>
<dbReference type="Proteomes" id="UP000002743">
    <property type="component" value="Chromosome"/>
</dbReference>
<keyword evidence="9" id="KW-1185">Reference proteome</keyword>
<dbReference type="HOGENOM" id="CLU_009039_0_0_4"/>
<dbReference type="STRING" id="582744.Msip34_0579"/>
<feature type="region of interest" description="Disordered" evidence="5">
    <location>
        <begin position="173"/>
        <end position="199"/>
    </location>
</feature>
<evidence type="ECO:0000313" key="9">
    <source>
        <dbReference type="Proteomes" id="UP000002743"/>
    </source>
</evidence>
<dbReference type="PANTHER" id="PTHR30189">
    <property type="entry name" value="LPS-ASSEMBLY PROTEIN"/>
    <property type="match status" value="1"/>
</dbReference>
<dbReference type="GO" id="GO:0009279">
    <property type="term" value="C:cell outer membrane"/>
    <property type="evidence" value="ECO:0007669"/>
    <property type="project" value="UniProtKB-SubCell"/>
</dbReference>
<name>C6X9K7_METGS</name>
<evidence type="ECO:0000256" key="1">
    <source>
        <dbReference type="ARBA" id="ARBA00022729"/>
    </source>
</evidence>
<keyword evidence="2 4" id="KW-0472">Membrane</keyword>
<dbReference type="Pfam" id="PF03968">
    <property type="entry name" value="LptD_N"/>
    <property type="match status" value="1"/>
</dbReference>
<comment type="similarity">
    <text evidence="4">Belongs to the LptD family.</text>
</comment>
<protein>
    <recommendedName>
        <fullName evidence="4">LPS-assembly protein LptD</fullName>
    </recommendedName>
</protein>
<dbReference type="PANTHER" id="PTHR30189:SF1">
    <property type="entry name" value="LPS-ASSEMBLY PROTEIN LPTD"/>
    <property type="match status" value="1"/>
</dbReference>
<keyword evidence="3 4" id="KW-0998">Cell outer membrane</keyword>
<evidence type="ECO:0000313" key="8">
    <source>
        <dbReference type="EMBL" id="ACT49827.1"/>
    </source>
</evidence>
<dbReference type="KEGG" id="mei:Msip34_0579"/>
<dbReference type="GO" id="GO:0043165">
    <property type="term" value="P:Gram-negative-bacterium-type cell outer membrane assembly"/>
    <property type="evidence" value="ECO:0007669"/>
    <property type="project" value="UniProtKB-UniRule"/>
</dbReference>
<evidence type="ECO:0000259" key="7">
    <source>
        <dbReference type="Pfam" id="PF04453"/>
    </source>
</evidence>
<evidence type="ECO:0000256" key="5">
    <source>
        <dbReference type="SAM" id="MobiDB-lite"/>
    </source>
</evidence>
<dbReference type="HAMAP" id="MF_01411">
    <property type="entry name" value="LPS_assembly_LptD"/>
    <property type="match status" value="1"/>
</dbReference>
<gene>
    <name evidence="4" type="primary">lptD</name>
    <name evidence="8" type="ordered locus">Msip34_0579</name>
</gene>
<evidence type="ECO:0000256" key="3">
    <source>
        <dbReference type="ARBA" id="ARBA00023237"/>
    </source>
</evidence>